<dbReference type="InterPro" id="IPR040182">
    <property type="entry name" value="ATG13"/>
</dbReference>
<dbReference type="PANTHER" id="PTHR13430">
    <property type="match status" value="1"/>
</dbReference>
<evidence type="ECO:0000256" key="3">
    <source>
        <dbReference type="ARBA" id="ARBA00023006"/>
    </source>
</evidence>
<gene>
    <name evidence="6" type="primary">ATG13</name>
</gene>
<dbReference type="PANTHER" id="PTHR13430:SF4">
    <property type="entry name" value="AUTOPHAGY-RELATED PROTEIN 13"/>
    <property type="match status" value="1"/>
</dbReference>
<reference evidence="6" key="1">
    <citation type="submission" date="2025-08" db="UniProtKB">
        <authorList>
            <consortium name="Ensembl"/>
        </authorList>
    </citation>
    <scope>IDENTIFICATION</scope>
</reference>
<comment type="function">
    <text evidence="4">Autophagy factor required for autophagosome formation and mitophagy. Target of the TOR kinase signaling pathway that regulates autophagy through the control of the phosphorylation status of ATG13 and ULK1, and the regulation of the ATG13-ULK1-RB1CC1 complex. Through its regulation of ULK1 activity, plays a role in the regulation of the kinase activity of mTORC1 and cell proliferation.</text>
</comment>
<comment type="similarity">
    <text evidence="2">Belongs to the ATG13 family. Metazoan subfamily.</text>
</comment>
<evidence type="ECO:0000313" key="6">
    <source>
        <dbReference type="Ensembl" id="ENSSSCP00050010321.1"/>
    </source>
</evidence>
<dbReference type="Proteomes" id="UP000694571">
    <property type="component" value="Unplaced"/>
</dbReference>
<feature type="compositionally biased region" description="Polar residues" evidence="5">
    <location>
        <begin position="295"/>
        <end position="311"/>
    </location>
</feature>
<evidence type="ECO:0000256" key="1">
    <source>
        <dbReference type="ARBA" id="ARBA00004329"/>
    </source>
</evidence>
<evidence type="ECO:0000256" key="2">
    <source>
        <dbReference type="ARBA" id="ARBA00007341"/>
    </source>
</evidence>
<dbReference type="GO" id="GO:0000407">
    <property type="term" value="C:phagophore assembly site"/>
    <property type="evidence" value="ECO:0007669"/>
    <property type="project" value="UniProtKB-SubCell"/>
</dbReference>
<protein>
    <submittedName>
        <fullName evidence="6">Autophagy related 13</fullName>
    </submittedName>
</protein>
<dbReference type="Ensembl" id="ENSSSCT00050024683.1">
    <property type="protein sequence ID" value="ENSSSCP00050010321.1"/>
    <property type="gene ID" value="ENSSSCG00050018184.1"/>
</dbReference>
<dbReference type="InterPro" id="IPR036570">
    <property type="entry name" value="HORMA_dom_sf"/>
</dbReference>
<dbReference type="AlphaFoldDB" id="A0A8D1LLQ0"/>
<name>A0A8D1LLQ0_PIG</name>
<feature type="region of interest" description="Disordered" evidence="5">
    <location>
        <begin position="286"/>
        <end position="312"/>
    </location>
</feature>
<keyword evidence="3" id="KW-0072">Autophagy</keyword>
<organism evidence="6 7">
    <name type="scientific">Sus scrofa</name>
    <name type="common">Pig</name>
    <dbReference type="NCBI Taxonomy" id="9823"/>
    <lineage>
        <taxon>Eukaryota</taxon>
        <taxon>Metazoa</taxon>
        <taxon>Chordata</taxon>
        <taxon>Craniata</taxon>
        <taxon>Vertebrata</taxon>
        <taxon>Euteleostomi</taxon>
        <taxon>Mammalia</taxon>
        <taxon>Eutheria</taxon>
        <taxon>Laurasiatheria</taxon>
        <taxon>Artiodactyla</taxon>
        <taxon>Suina</taxon>
        <taxon>Suidae</taxon>
        <taxon>Sus</taxon>
    </lineage>
</organism>
<evidence type="ECO:0000313" key="7">
    <source>
        <dbReference type="Proteomes" id="UP000694571"/>
    </source>
</evidence>
<dbReference type="Gene3D" id="3.30.900.10">
    <property type="entry name" value="HORMA domain"/>
    <property type="match status" value="2"/>
</dbReference>
<dbReference type="GO" id="GO:0000045">
    <property type="term" value="P:autophagosome assembly"/>
    <property type="evidence" value="ECO:0007669"/>
    <property type="project" value="InterPro"/>
</dbReference>
<sequence length="470" mass="50926">METDLNSQDRKDLDKFIKFFALKTVQVIVQARLGEKICTRSSSSPTGSDWFNLAIKDIPEVTHEAKKALAGQLPAVGRSMCVEISLKTSEGDSMELEIWCLEMNEKIYFGEVQLNGLGEGFQTVRVGTVGTPVGTITLSCAYRINLAFMSTRHFERTPPIMGIIIDHFVDRPYPSSSPMHPCNYRTTGEDTGVTYPSVEDSQEVCTTSFSTSPPSQLSSSRLSYQPAALGVGSADLAYPVVFAAGLNATHPHQLMVPGKEGGVPLAPNQPAHGAQADQERLATYTPSDGAHCAATPSSSEDTETVSYSSEGRASPHDVLETIFVRKVGAFVNKPINQVTLTSLDIPFAMFAPKNLELEDADPMVNPPDSPETTSPLQGSLHSDGSSGGSSGNTQDDFVMIDFKPAFSKDDILPMDLGTFYREFQNPPQLSSLSIDIGAQSMAEDLDSLPEKLAVHEKNVREFDAFVETLQ</sequence>
<comment type="subcellular location">
    <subcellularLocation>
        <location evidence="1">Preautophagosomal structure</location>
    </subcellularLocation>
</comment>
<feature type="region of interest" description="Disordered" evidence="5">
    <location>
        <begin position="358"/>
        <end position="393"/>
    </location>
</feature>
<accession>A0A8D1LLQ0</accession>
<proteinExistence type="inferred from homology"/>
<evidence type="ECO:0000256" key="4">
    <source>
        <dbReference type="ARBA" id="ARBA00025190"/>
    </source>
</evidence>
<evidence type="ECO:0000256" key="5">
    <source>
        <dbReference type="SAM" id="MobiDB-lite"/>
    </source>
</evidence>